<organism evidence="1">
    <name type="scientific">Oryza barthii</name>
    <dbReference type="NCBI Taxonomy" id="65489"/>
    <lineage>
        <taxon>Eukaryota</taxon>
        <taxon>Viridiplantae</taxon>
        <taxon>Streptophyta</taxon>
        <taxon>Embryophyta</taxon>
        <taxon>Tracheophyta</taxon>
        <taxon>Spermatophyta</taxon>
        <taxon>Magnoliopsida</taxon>
        <taxon>Liliopsida</taxon>
        <taxon>Poales</taxon>
        <taxon>Poaceae</taxon>
        <taxon>BOP clade</taxon>
        <taxon>Oryzoideae</taxon>
        <taxon>Oryzeae</taxon>
        <taxon>Oryzinae</taxon>
        <taxon>Oryza</taxon>
    </lineage>
</organism>
<dbReference type="AlphaFoldDB" id="A0A0D3HBQ8"/>
<name>A0A0D3HBQ8_9ORYZ</name>
<proteinExistence type="predicted"/>
<reference evidence="1" key="2">
    <citation type="submission" date="2015-03" db="UniProtKB">
        <authorList>
            <consortium name="EnsemblPlants"/>
        </authorList>
    </citation>
    <scope>IDENTIFICATION</scope>
</reference>
<keyword evidence="2" id="KW-1185">Reference proteome</keyword>
<dbReference type="PaxDb" id="65489-OBART10G04090.1"/>
<evidence type="ECO:0000313" key="2">
    <source>
        <dbReference type="Proteomes" id="UP000026960"/>
    </source>
</evidence>
<dbReference type="Proteomes" id="UP000026960">
    <property type="component" value="Chromosome 10"/>
</dbReference>
<sequence length="21" mass="2575">MWTQMATLKPREILRHKAIHN</sequence>
<dbReference type="Gramene" id="OBART10G04090.1">
    <property type="protein sequence ID" value="OBART10G04090.1"/>
    <property type="gene ID" value="OBART10G04090"/>
</dbReference>
<accession>A0A0D3HBQ8</accession>
<reference evidence="1" key="1">
    <citation type="journal article" date="2009" name="Rice">
        <title>De Novo Next Generation Sequencing of Plant Genomes.</title>
        <authorList>
            <person name="Rounsley S."/>
            <person name="Marri P.R."/>
            <person name="Yu Y."/>
            <person name="He R."/>
            <person name="Sisneros N."/>
            <person name="Goicoechea J.L."/>
            <person name="Lee S.J."/>
            <person name="Angelova A."/>
            <person name="Kudrna D."/>
            <person name="Luo M."/>
            <person name="Affourtit J."/>
            <person name="Desany B."/>
            <person name="Knight J."/>
            <person name="Niazi F."/>
            <person name="Egholm M."/>
            <person name="Wing R.A."/>
        </authorList>
    </citation>
    <scope>NUCLEOTIDE SEQUENCE [LARGE SCALE GENOMIC DNA]</scope>
    <source>
        <strain evidence="1">cv. IRGC 105608</strain>
    </source>
</reference>
<dbReference type="EnsemblPlants" id="OBART10G04090.1">
    <property type="protein sequence ID" value="OBART10G04090.1"/>
    <property type="gene ID" value="OBART10G04090"/>
</dbReference>
<protein>
    <submittedName>
        <fullName evidence="1">Uncharacterized protein</fullName>
    </submittedName>
</protein>
<evidence type="ECO:0000313" key="1">
    <source>
        <dbReference type="EnsemblPlants" id="OBART10G04090.1"/>
    </source>
</evidence>
<dbReference type="HOGENOM" id="CLU_222125_0_0_1"/>